<dbReference type="Proteomes" id="UP000198703">
    <property type="component" value="Unassembled WGS sequence"/>
</dbReference>
<feature type="transmembrane region" description="Helical" evidence="1">
    <location>
        <begin position="114"/>
        <end position="133"/>
    </location>
</feature>
<dbReference type="Pfam" id="PF02517">
    <property type="entry name" value="Rce1-like"/>
    <property type="match status" value="1"/>
</dbReference>
<feature type="domain" description="CAAX prenyl protease 2/Lysostaphin resistance protein A-like" evidence="2">
    <location>
        <begin position="115"/>
        <end position="203"/>
    </location>
</feature>
<feature type="transmembrane region" description="Helical" evidence="1">
    <location>
        <begin position="44"/>
        <end position="66"/>
    </location>
</feature>
<evidence type="ECO:0000313" key="4">
    <source>
        <dbReference type="Proteomes" id="UP000198703"/>
    </source>
</evidence>
<keyword evidence="1" id="KW-1133">Transmembrane helix</keyword>
<dbReference type="GO" id="GO:0006508">
    <property type="term" value="P:proteolysis"/>
    <property type="evidence" value="ECO:0007669"/>
    <property type="project" value="UniProtKB-KW"/>
</dbReference>
<dbReference type="OrthoDB" id="9805801at2"/>
<dbReference type="EMBL" id="FNQM01000001">
    <property type="protein sequence ID" value="SDZ73690.1"/>
    <property type="molecule type" value="Genomic_DNA"/>
</dbReference>
<feature type="transmembrane region" description="Helical" evidence="1">
    <location>
        <begin position="78"/>
        <end position="102"/>
    </location>
</feature>
<dbReference type="InterPro" id="IPR003675">
    <property type="entry name" value="Rce1/LyrA-like_dom"/>
</dbReference>
<proteinExistence type="predicted"/>
<keyword evidence="3" id="KW-0378">Hydrolase</keyword>
<keyword evidence="4" id="KW-1185">Reference proteome</keyword>
<dbReference type="GO" id="GO:0004175">
    <property type="term" value="F:endopeptidase activity"/>
    <property type="evidence" value="ECO:0007669"/>
    <property type="project" value="UniProtKB-ARBA"/>
</dbReference>
<protein>
    <submittedName>
        <fullName evidence="3">CAAX protease self-immunity</fullName>
    </submittedName>
</protein>
<feature type="transmembrane region" description="Helical" evidence="1">
    <location>
        <begin position="195"/>
        <end position="217"/>
    </location>
</feature>
<keyword evidence="3" id="KW-0645">Protease</keyword>
<sequence>MTDAALPPDRADGPPRSRLWLEFAALFFAVPLAMWFWFGAYSLFGVLWLLTLVALGLLALTPDFSWRALLRLGGRRDWLIALGFTVVTALVCLVAVLALRPWALLSMPMDRTGLWLMILTLYPPLSALPQEIIYRTLFFERYRRLFPDARVAVLANGAAFGLGHLFFMHPLTIAMTACGGAVIGWAYLRSGSTLLAVAMHSAAGLIVFTMGLGVYFYSGAVGRGF</sequence>
<feature type="transmembrane region" description="Helical" evidence="1">
    <location>
        <begin position="19"/>
        <end position="38"/>
    </location>
</feature>
<name>A0A1H3VG32_9RHOB</name>
<reference evidence="3 4" key="1">
    <citation type="submission" date="2016-10" db="EMBL/GenBank/DDBJ databases">
        <authorList>
            <person name="de Groot N.N."/>
        </authorList>
    </citation>
    <scope>NUCLEOTIDE SEQUENCE [LARGE SCALE GENOMIC DNA]</scope>
    <source>
        <strain evidence="3 4">DSM 15345</strain>
    </source>
</reference>
<dbReference type="RefSeq" id="WP_093247506.1">
    <property type="nucleotide sequence ID" value="NZ_FNQM01000001.1"/>
</dbReference>
<dbReference type="GO" id="GO:0080120">
    <property type="term" value="P:CAAX-box protein maturation"/>
    <property type="evidence" value="ECO:0007669"/>
    <property type="project" value="UniProtKB-ARBA"/>
</dbReference>
<evidence type="ECO:0000259" key="2">
    <source>
        <dbReference type="Pfam" id="PF02517"/>
    </source>
</evidence>
<gene>
    <name evidence="3" type="ORF">SAMN05444370_10165</name>
</gene>
<dbReference type="STRING" id="89524.SAMN05444370_10165"/>
<dbReference type="AlphaFoldDB" id="A0A1H3VG32"/>
<organism evidence="3 4">
    <name type="scientific">Rubrimonas cliftonensis</name>
    <dbReference type="NCBI Taxonomy" id="89524"/>
    <lineage>
        <taxon>Bacteria</taxon>
        <taxon>Pseudomonadati</taxon>
        <taxon>Pseudomonadota</taxon>
        <taxon>Alphaproteobacteria</taxon>
        <taxon>Rhodobacterales</taxon>
        <taxon>Paracoccaceae</taxon>
        <taxon>Rubrimonas</taxon>
    </lineage>
</organism>
<keyword evidence="1" id="KW-0472">Membrane</keyword>
<evidence type="ECO:0000313" key="3">
    <source>
        <dbReference type="EMBL" id="SDZ73690.1"/>
    </source>
</evidence>
<feature type="transmembrane region" description="Helical" evidence="1">
    <location>
        <begin position="171"/>
        <end position="188"/>
    </location>
</feature>
<keyword evidence="1" id="KW-0812">Transmembrane</keyword>
<accession>A0A1H3VG32</accession>
<evidence type="ECO:0000256" key="1">
    <source>
        <dbReference type="SAM" id="Phobius"/>
    </source>
</evidence>